<evidence type="ECO:0000256" key="3">
    <source>
        <dbReference type="ARBA" id="ARBA00022596"/>
    </source>
</evidence>
<dbReference type="GO" id="GO:0016151">
    <property type="term" value="F:nickel cation binding"/>
    <property type="evidence" value="ECO:0007669"/>
    <property type="project" value="InterPro"/>
</dbReference>
<feature type="binding site" evidence="6">
    <location>
        <position position="373"/>
    </location>
    <ligand>
        <name>Mg(2+)</name>
        <dbReference type="ChEBI" id="CHEBI:18420"/>
    </ligand>
</feature>
<feature type="binding site" evidence="6">
    <location>
        <position position="423"/>
    </location>
    <ligand>
        <name>Mg(2+)</name>
        <dbReference type="ChEBI" id="CHEBI:18420"/>
    </ligand>
</feature>
<dbReference type="Proteomes" id="UP000231019">
    <property type="component" value="Unassembled WGS sequence"/>
</dbReference>
<accession>A0A2M7FYM0</accession>
<dbReference type="AlphaFoldDB" id="A0A2M7FYM0"/>
<evidence type="ECO:0000256" key="6">
    <source>
        <dbReference type="PIRSR" id="PIRSR601501-1"/>
    </source>
</evidence>
<keyword evidence="6" id="KW-0408">Iron</keyword>
<dbReference type="SUPFAM" id="SSF56762">
    <property type="entry name" value="HydB/Nqo4-like"/>
    <property type="match status" value="1"/>
</dbReference>
<gene>
    <name evidence="7" type="ORF">COW36_20760</name>
</gene>
<feature type="binding site" evidence="6">
    <location>
        <position position="417"/>
    </location>
    <ligand>
        <name>Ni(2+)</name>
        <dbReference type="ChEBI" id="CHEBI:49786"/>
    </ligand>
</feature>
<keyword evidence="5" id="KW-0560">Oxidoreductase</keyword>
<dbReference type="Gene3D" id="1.10.645.10">
    <property type="entry name" value="Cytochrome-c3 Hydrogenase, chain B"/>
    <property type="match status" value="1"/>
</dbReference>
<dbReference type="InterPro" id="IPR029014">
    <property type="entry name" value="NiFe-Hase_large"/>
</dbReference>
<protein>
    <submittedName>
        <fullName evidence="7">Ni/Fe hydrogenase subunit alpha</fullName>
    </submittedName>
</protein>
<comment type="caution">
    <text evidence="7">The sequence shown here is derived from an EMBL/GenBank/DDBJ whole genome shotgun (WGS) entry which is preliminary data.</text>
</comment>
<organism evidence="7 8">
    <name type="scientific">bacterium (Candidatus Blackallbacteria) CG17_big_fil_post_rev_8_21_14_2_50_48_46</name>
    <dbReference type="NCBI Taxonomy" id="2014261"/>
    <lineage>
        <taxon>Bacteria</taxon>
        <taxon>Candidatus Blackallbacteria</taxon>
    </lineage>
</organism>
<comment type="cofactor">
    <cofactor evidence="6">
        <name>Fe cation</name>
        <dbReference type="ChEBI" id="CHEBI:24875"/>
    </cofactor>
</comment>
<feature type="binding site" evidence="6">
    <location>
        <position position="47"/>
    </location>
    <ligand>
        <name>Mg(2+)</name>
        <dbReference type="ChEBI" id="CHEBI:18420"/>
    </ligand>
</feature>
<dbReference type="PROSITE" id="PS00508">
    <property type="entry name" value="NI_HGENASE_L_2"/>
    <property type="match status" value="1"/>
</dbReference>
<feature type="binding site" evidence="6">
    <location>
        <position position="420"/>
    </location>
    <ligand>
        <name>Fe cation</name>
        <dbReference type="ChEBI" id="CHEBI:24875"/>
    </ligand>
</feature>
<dbReference type="PANTHER" id="PTHR43600">
    <property type="entry name" value="COENZYME F420 HYDROGENASE, SUBUNIT ALPHA"/>
    <property type="match status" value="1"/>
</dbReference>
<dbReference type="Pfam" id="PF00374">
    <property type="entry name" value="NiFeSe_Hases"/>
    <property type="match status" value="2"/>
</dbReference>
<keyword evidence="6" id="KW-0460">Magnesium</keyword>
<dbReference type="GO" id="GO:0008901">
    <property type="term" value="F:ferredoxin hydrogenase activity"/>
    <property type="evidence" value="ECO:0007669"/>
    <property type="project" value="InterPro"/>
</dbReference>
<evidence type="ECO:0000313" key="7">
    <source>
        <dbReference type="EMBL" id="PIW14474.1"/>
    </source>
</evidence>
<feature type="binding site" evidence="6">
    <location>
        <position position="69"/>
    </location>
    <ligand>
        <name>Ni(2+)</name>
        <dbReference type="ChEBI" id="CHEBI:49786"/>
    </ligand>
</feature>
<feature type="binding site" evidence="6">
    <location>
        <position position="66"/>
    </location>
    <ligand>
        <name>Ni(2+)</name>
        <dbReference type="ChEBI" id="CHEBI:49786"/>
    </ligand>
</feature>
<dbReference type="InterPro" id="IPR001501">
    <property type="entry name" value="Ni-dep_hyd_lsu"/>
</dbReference>
<evidence type="ECO:0000256" key="2">
    <source>
        <dbReference type="ARBA" id="ARBA00009292"/>
    </source>
</evidence>
<evidence type="ECO:0000256" key="5">
    <source>
        <dbReference type="ARBA" id="ARBA00023002"/>
    </source>
</evidence>
<evidence type="ECO:0000256" key="1">
    <source>
        <dbReference type="ARBA" id="ARBA00001967"/>
    </source>
</evidence>
<dbReference type="InterPro" id="IPR018194">
    <property type="entry name" value="Ni-dep_hyd_lsu_Ni_BS"/>
</dbReference>
<name>A0A2M7FYM0_9BACT</name>
<evidence type="ECO:0000313" key="8">
    <source>
        <dbReference type="Proteomes" id="UP000231019"/>
    </source>
</evidence>
<reference evidence="7 8" key="1">
    <citation type="submission" date="2017-09" db="EMBL/GenBank/DDBJ databases">
        <title>Depth-based differentiation of microbial function through sediment-hosted aquifers and enrichment of novel symbionts in the deep terrestrial subsurface.</title>
        <authorList>
            <person name="Probst A.J."/>
            <person name="Ladd B."/>
            <person name="Jarett J.K."/>
            <person name="Geller-Mcgrath D.E."/>
            <person name="Sieber C.M."/>
            <person name="Emerson J.B."/>
            <person name="Anantharaman K."/>
            <person name="Thomas B.C."/>
            <person name="Malmstrom R."/>
            <person name="Stieglmeier M."/>
            <person name="Klingl A."/>
            <person name="Woyke T."/>
            <person name="Ryan C.M."/>
            <person name="Banfield J.F."/>
        </authorList>
    </citation>
    <scope>NUCLEOTIDE SEQUENCE [LARGE SCALE GENOMIC DNA]</scope>
    <source>
        <strain evidence="7">CG17_big_fil_post_rev_8_21_14_2_50_48_46</strain>
    </source>
</reference>
<dbReference type="PANTHER" id="PTHR43600:SF2">
    <property type="entry name" value="F420-NON-REDUCING HYDROGENASE VHU SUBUNIT A"/>
    <property type="match status" value="1"/>
</dbReference>
<dbReference type="EMBL" id="PFFQ01000059">
    <property type="protein sequence ID" value="PIW14474.1"/>
    <property type="molecule type" value="Genomic_DNA"/>
</dbReference>
<feature type="binding site" evidence="6">
    <location>
        <position position="69"/>
    </location>
    <ligand>
        <name>Fe cation</name>
        <dbReference type="ChEBI" id="CHEBI:24875"/>
    </ligand>
</feature>
<sequence>MSEKKTRTIHVDYLARVEGEGALYLEIEAGKMLDLQLKIFEPPRFFEAFLRGRDYREAPDITSRICGICPIAYQMGAAQAMEAILGLKVEGPLRDLRRLIYCGEWIESHVLHIYMLHAPDFLGYQDAVTLAKDAPEIVRRGLRLKKIGNDLMTLLGGREIHPINLKIGGFYRLPEAKDLLSFQPELEWAIQAAEETVRWASGFRFPALERDYEYVALSHPDEYAIHEGRLLSNRGLDIPVSEFEQHFEEEHVARSNALHSLHKGHGAYLVGPLARYNLNWAKLSPRVQALAEEVGIAEQCHNPFKSILVRGLEVLYACEEALRLIEAYQKPTAAAVSAPLRAGTGHGCTEAPRGICYHRYSIDSAGVIEAARIVPPTSQNQKTIEEDLRDYVPRHLHKTDQELQWDCEQAIRNYDPCISCATHFLKLEVTRQ</sequence>
<comment type="similarity">
    <text evidence="2">Belongs to the [NiFe]/[NiFeSe] hydrogenase large subunit family.</text>
</comment>
<evidence type="ECO:0000256" key="4">
    <source>
        <dbReference type="ARBA" id="ARBA00022723"/>
    </source>
</evidence>
<comment type="cofactor">
    <cofactor evidence="1 6">
        <name>Ni(2+)</name>
        <dbReference type="ChEBI" id="CHEBI:49786"/>
    </cofactor>
</comment>
<proteinExistence type="inferred from homology"/>
<keyword evidence="4 6" id="KW-0479">Metal-binding</keyword>
<keyword evidence="3 6" id="KW-0533">Nickel</keyword>